<dbReference type="EMBL" id="OC322674">
    <property type="protein sequence ID" value="CAD7412123.1"/>
    <property type="molecule type" value="Genomic_DNA"/>
</dbReference>
<proteinExistence type="predicted"/>
<protein>
    <submittedName>
        <fullName evidence="2">Uncharacterized protein</fullName>
    </submittedName>
</protein>
<feature type="region of interest" description="Disordered" evidence="1">
    <location>
        <begin position="1"/>
        <end position="29"/>
    </location>
</feature>
<reference evidence="2" key="1">
    <citation type="submission" date="2020-11" db="EMBL/GenBank/DDBJ databases">
        <authorList>
            <person name="Tran Van P."/>
        </authorList>
    </citation>
    <scope>NUCLEOTIDE SEQUENCE</scope>
</reference>
<accession>A0A7R9DCH3</accession>
<dbReference type="AlphaFoldDB" id="A0A7R9DCH3"/>
<evidence type="ECO:0000256" key="1">
    <source>
        <dbReference type="SAM" id="MobiDB-lite"/>
    </source>
</evidence>
<evidence type="ECO:0000313" key="2">
    <source>
        <dbReference type="EMBL" id="CAD7412123.1"/>
    </source>
</evidence>
<feature type="compositionally biased region" description="Polar residues" evidence="1">
    <location>
        <begin position="1"/>
        <end position="27"/>
    </location>
</feature>
<sequence length="96" mass="10319">MASPGSVMSYQDSLVSSPVNGQSSSRSRLGDEQLRVLDNIIIVFSDAGYGINSSQDNMKFIIASLLWVAVAQVRACSQTKNPADARQPSLLATRTE</sequence>
<organism evidence="2">
    <name type="scientific">Timema cristinae</name>
    <name type="common">Walking stick</name>
    <dbReference type="NCBI Taxonomy" id="61476"/>
    <lineage>
        <taxon>Eukaryota</taxon>
        <taxon>Metazoa</taxon>
        <taxon>Ecdysozoa</taxon>
        <taxon>Arthropoda</taxon>
        <taxon>Hexapoda</taxon>
        <taxon>Insecta</taxon>
        <taxon>Pterygota</taxon>
        <taxon>Neoptera</taxon>
        <taxon>Polyneoptera</taxon>
        <taxon>Phasmatodea</taxon>
        <taxon>Timematodea</taxon>
        <taxon>Timematoidea</taxon>
        <taxon>Timematidae</taxon>
        <taxon>Timema</taxon>
    </lineage>
</organism>
<name>A0A7R9DCH3_TIMCR</name>
<gene>
    <name evidence="2" type="ORF">TCEB3V08_LOCUS11251</name>
</gene>